<gene>
    <name evidence="1" type="ORF">D2962_00455</name>
</gene>
<dbReference type="KEGG" id="bacg:D2962_00455"/>
<dbReference type="SUPFAM" id="SSF53756">
    <property type="entry name" value="UDP-Glycosyltransferase/glycogen phosphorylase"/>
    <property type="match status" value="1"/>
</dbReference>
<dbReference type="AlphaFoldDB" id="A0A3G2R1V5"/>
<proteinExistence type="predicted"/>
<protein>
    <submittedName>
        <fullName evidence="1">Glycosyltransferase</fullName>
    </submittedName>
</protein>
<dbReference type="GO" id="GO:0016740">
    <property type="term" value="F:transferase activity"/>
    <property type="evidence" value="ECO:0007669"/>
    <property type="project" value="UniProtKB-KW"/>
</dbReference>
<evidence type="ECO:0000313" key="1">
    <source>
        <dbReference type="EMBL" id="AYO29275.1"/>
    </source>
</evidence>
<reference evidence="1 2" key="1">
    <citation type="submission" date="2018-10" db="EMBL/GenBank/DDBJ databases">
        <authorList>
            <person name="Zhang X."/>
        </authorList>
    </citation>
    <scope>NUCLEOTIDE SEQUENCE [LARGE SCALE GENOMIC DNA]</scope>
    <source>
        <strain evidence="1 2">SK-G1</strain>
    </source>
</reference>
<evidence type="ECO:0000313" key="2">
    <source>
        <dbReference type="Proteomes" id="UP000280960"/>
    </source>
</evidence>
<dbReference type="EMBL" id="CP033169">
    <property type="protein sequence ID" value="AYO29275.1"/>
    <property type="molecule type" value="Genomic_DNA"/>
</dbReference>
<dbReference type="Proteomes" id="UP000280960">
    <property type="component" value="Chromosome"/>
</dbReference>
<accession>A0A3G2R1V5</accession>
<keyword evidence="2" id="KW-1185">Reference proteome</keyword>
<dbReference type="Gene3D" id="3.40.50.2000">
    <property type="entry name" value="Glycogen Phosphorylase B"/>
    <property type="match status" value="1"/>
</dbReference>
<keyword evidence="1" id="KW-0808">Transferase</keyword>
<organism evidence="1 2">
    <name type="scientific">Biomaibacter acetigenes</name>
    <dbReference type="NCBI Taxonomy" id="2316383"/>
    <lineage>
        <taxon>Bacteria</taxon>
        <taxon>Bacillati</taxon>
        <taxon>Bacillota</taxon>
        <taxon>Clostridia</taxon>
        <taxon>Thermosediminibacterales</taxon>
        <taxon>Tepidanaerobacteraceae</taxon>
        <taxon>Biomaibacter</taxon>
    </lineage>
</organism>
<name>A0A3G2R1V5_9FIRM</name>
<dbReference type="Pfam" id="PF13692">
    <property type="entry name" value="Glyco_trans_1_4"/>
    <property type="match status" value="1"/>
</dbReference>
<sequence>MEGIQAALFFERGERLMDKILYLPCFDFFNHPQRPQHLLWELSKLGFEVIYCNVTRSLPDFVRISPTFTLCGNVDALDLKKSYIMWLTHGPYADLLFNFNLRMVVSDFADATVDEFSQFAAYDEKKLEAADLVLAASQKIFDDLYNRHHNCHLIKNGVEFEHFNRSLSKGRIPQDLAKLMTKPIIGFWGVLAPWLDFPLIRTAADMRPNYNFVFLGAASAPVVNLPQGKNIFYLGPRNKEVLPDYARWFDTAIIPFEVKPVTLAADPLKAYEYLACGLPVVSTYLPQLEGMADVMLSRTPEEFISNLDRAVFSGKNPEAIESRIAFARRNSWGMRAAQVAKIIDDTLAFKIG</sequence>